<dbReference type="NCBIfam" id="TIGR02428">
    <property type="entry name" value="pcaJ_scoB_fam"/>
    <property type="match status" value="1"/>
</dbReference>
<dbReference type="InterPro" id="IPR037171">
    <property type="entry name" value="NagB/RpiA_transferase-like"/>
</dbReference>
<evidence type="ECO:0000313" key="4">
    <source>
        <dbReference type="Proteomes" id="UP000023152"/>
    </source>
</evidence>
<dbReference type="InterPro" id="IPR012791">
    <property type="entry name" value="3-oxoacid_CoA-transf_B"/>
</dbReference>
<dbReference type="OrthoDB" id="1933379at2759"/>
<dbReference type="PROSITE" id="PS01274">
    <property type="entry name" value="COA_TRANSF_2"/>
    <property type="match status" value="1"/>
</dbReference>
<feature type="transmembrane region" description="Helical" evidence="2">
    <location>
        <begin position="249"/>
        <end position="269"/>
    </location>
</feature>
<dbReference type="EMBL" id="ASPP01001514">
    <property type="protein sequence ID" value="ETO35564.1"/>
    <property type="molecule type" value="Genomic_DNA"/>
</dbReference>
<dbReference type="AlphaFoldDB" id="X6PBX8"/>
<proteinExistence type="predicted"/>
<dbReference type="SUPFAM" id="SSF100950">
    <property type="entry name" value="NagB/RpiA/CoA transferase-like"/>
    <property type="match status" value="1"/>
</dbReference>
<dbReference type="InterPro" id="IPR004165">
    <property type="entry name" value="CoA_trans_fam_I"/>
</dbReference>
<dbReference type="GO" id="GO:0008410">
    <property type="term" value="F:CoA-transferase activity"/>
    <property type="evidence" value="ECO:0007669"/>
    <property type="project" value="InterPro"/>
</dbReference>
<evidence type="ECO:0000256" key="1">
    <source>
        <dbReference type="ARBA" id="ARBA00022679"/>
    </source>
</evidence>
<keyword evidence="1 3" id="KW-0808">Transferase</keyword>
<dbReference type="PANTHER" id="PTHR13707">
    <property type="entry name" value="KETOACID-COENZYME A TRANSFERASE"/>
    <property type="match status" value="1"/>
</dbReference>
<organism evidence="3 4">
    <name type="scientific">Reticulomyxa filosa</name>
    <dbReference type="NCBI Taxonomy" id="46433"/>
    <lineage>
        <taxon>Eukaryota</taxon>
        <taxon>Sar</taxon>
        <taxon>Rhizaria</taxon>
        <taxon>Retaria</taxon>
        <taxon>Foraminifera</taxon>
        <taxon>Monothalamids</taxon>
        <taxon>Reticulomyxidae</taxon>
        <taxon>Reticulomyxa</taxon>
    </lineage>
</organism>
<dbReference type="Gene3D" id="3.40.1080.10">
    <property type="entry name" value="Glutaconate Coenzyme A-transferase"/>
    <property type="match status" value="1"/>
</dbReference>
<dbReference type="SMART" id="SM00882">
    <property type="entry name" value="CoA_trans"/>
    <property type="match status" value="1"/>
</dbReference>
<reference evidence="3 4" key="1">
    <citation type="journal article" date="2013" name="Curr. Biol.">
        <title>The Genome of the Foraminiferan Reticulomyxa filosa.</title>
        <authorList>
            <person name="Glockner G."/>
            <person name="Hulsmann N."/>
            <person name="Schleicher M."/>
            <person name="Noegel A.A."/>
            <person name="Eichinger L."/>
            <person name="Gallinger C."/>
            <person name="Pawlowski J."/>
            <person name="Sierra R."/>
            <person name="Euteneuer U."/>
            <person name="Pillet L."/>
            <person name="Moustafa A."/>
            <person name="Platzer M."/>
            <person name="Groth M."/>
            <person name="Szafranski K."/>
            <person name="Schliwa M."/>
        </authorList>
    </citation>
    <scope>NUCLEOTIDE SEQUENCE [LARGE SCALE GENOMIC DNA]</scope>
</reference>
<sequence length="316" mass="35354">MLLSNTMPKKELKFCNQRYEFDDKEMDLSNLKERHKSRFRIVKRAAQELKDNMVVNLGIGIPTLVPNFLPNNVKLWLQSENGILGVGRYPYPGEEDPDLINAGKETCTAVKGASIFSSSQSFGMIRGGHVHCSILGAMQVSSTGDIANWIVPGQFVKGMGGAMDLVSSGSHVIVTMEHTDKNEQPKILEKCTLPLTGMQCVKRIITDLCVFDIKPDGLHLIELLDNATLEDVKAKTGCKFEIKSDLKNVKVLIASYFVLFSILVLFFFFCDSGNAKEYLSQYNEKVSTRSKNISFSQIQTFVEFHQNNTKQLPSIK</sequence>
<dbReference type="Proteomes" id="UP000023152">
    <property type="component" value="Unassembled WGS sequence"/>
</dbReference>
<keyword evidence="2" id="KW-0472">Membrane</keyword>
<gene>
    <name evidence="3" type="ORF">RFI_01498</name>
</gene>
<dbReference type="InterPro" id="IPR004164">
    <property type="entry name" value="CoA_transf_AS"/>
</dbReference>
<accession>X6PBX8</accession>
<dbReference type="PANTHER" id="PTHR13707:SF60">
    <property type="entry name" value="ACETATE COA-TRANSFERASE SUBUNIT ALPHA"/>
    <property type="match status" value="1"/>
</dbReference>
<name>X6PBX8_RETFI</name>
<keyword evidence="2" id="KW-0812">Transmembrane</keyword>
<evidence type="ECO:0000313" key="3">
    <source>
        <dbReference type="EMBL" id="ETO35564.1"/>
    </source>
</evidence>
<dbReference type="OMA" id="VAMMHTN"/>
<keyword evidence="2" id="KW-1133">Transmembrane helix</keyword>
<dbReference type="FunFam" id="3.40.1080.10:FF:000001">
    <property type="entry name" value="Succinyl-coa:3-ketoacid-coenzyme a transferase subunit b"/>
    <property type="match status" value="1"/>
</dbReference>
<dbReference type="Pfam" id="PF01144">
    <property type="entry name" value="CoA_trans"/>
    <property type="match status" value="1"/>
</dbReference>
<comment type="caution">
    <text evidence="3">The sequence shown here is derived from an EMBL/GenBank/DDBJ whole genome shotgun (WGS) entry which is preliminary data.</text>
</comment>
<evidence type="ECO:0000256" key="2">
    <source>
        <dbReference type="SAM" id="Phobius"/>
    </source>
</evidence>
<keyword evidence="4" id="KW-1185">Reference proteome</keyword>
<protein>
    <submittedName>
        <fullName evidence="3">Succinyl-coa:alpha-ketoacid-coa transferase</fullName>
    </submittedName>
</protein>